<evidence type="ECO:0000313" key="1">
    <source>
        <dbReference type="EMBL" id="BBP88200.1"/>
    </source>
</evidence>
<accession>A0A5S9M3P0</accession>
<sequence>MPQCQKKKLLALNIDGTLLRSNGKIHSATKEAVEYVKKKGVYVTIVTNRHFRSAQNCQGVEDSNINPCDA</sequence>
<evidence type="ECO:0000313" key="2">
    <source>
        <dbReference type="Proteomes" id="UP000464658"/>
    </source>
</evidence>
<name>A0A5S9M3P0_BACIA</name>
<dbReference type="SUPFAM" id="SSF56784">
    <property type="entry name" value="HAD-like"/>
    <property type="match status" value="1"/>
</dbReference>
<organism evidence="1 2">
    <name type="scientific">Bacillus safensis</name>
    <dbReference type="NCBI Taxonomy" id="561879"/>
    <lineage>
        <taxon>Bacteria</taxon>
        <taxon>Bacillati</taxon>
        <taxon>Bacillota</taxon>
        <taxon>Bacilli</taxon>
        <taxon>Bacillales</taxon>
        <taxon>Bacillaceae</taxon>
        <taxon>Bacillus</taxon>
    </lineage>
</organism>
<reference evidence="1 2" key="1">
    <citation type="submission" date="2019-12" db="EMBL/GenBank/DDBJ databases">
        <title>Full genome sequence of a Bacillus safensis strain isolated from commercially available natto in Indonesia.</title>
        <authorList>
            <person name="Yoshida M."/>
            <person name="Uomi M."/>
            <person name="Waturangi D."/>
            <person name="Ekaputri J.J."/>
            <person name="Setiamarga D.H.E."/>
        </authorList>
    </citation>
    <scope>NUCLEOTIDE SEQUENCE [LARGE SCALE GENOMIC DNA]</scope>
    <source>
        <strain evidence="1 2">IDN1</strain>
    </source>
</reference>
<dbReference type="EMBL" id="AP021906">
    <property type="protein sequence ID" value="BBP88200.1"/>
    <property type="molecule type" value="Genomic_DNA"/>
</dbReference>
<dbReference type="PANTHER" id="PTHR10000">
    <property type="entry name" value="PHOSPHOSERINE PHOSPHATASE"/>
    <property type="match status" value="1"/>
</dbReference>
<dbReference type="InterPro" id="IPR036412">
    <property type="entry name" value="HAD-like_sf"/>
</dbReference>
<dbReference type="GO" id="GO:0005829">
    <property type="term" value="C:cytosol"/>
    <property type="evidence" value="ECO:0007669"/>
    <property type="project" value="TreeGrafter"/>
</dbReference>
<dbReference type="AlphaFoldDB" id="A0A5S9M3P0"/>
<dbReference type="Gene3D" id="3.40.50.1000">
    <property type="entry name" value="HAD superfamily/HAD-like"/>
    <property type="match status" value="1"/>
</dbReference>
<gene>
    <name evidence="1" type="ORF">BsIDN1_18180</name>
</gene>
<protein>
    <submittedName>
        <fullName evidence="1">Uncharacterized protein</fullName>
    </submittedName>
</protein>
<dbReference type="Proteomes" id="UP000464658">
    <property type="component" value="Chromosome"/>
</dbReference>
<dbReference type="InterPro" id="IPR023214">
    <property type="entry name" value="HAD_sf"/>
</dbReference>
<dbReference type="PANTHER" id="PTHR10000:SF50">
    <property type="entry name" value="STRESS RESPONSE PROTEIN YHAX"/>
    <property type="match status" value="1"/>
</dbReference>
<dbReference type="GO" id="GO:0000287">
    <property type="term" value="F:magnesium ion binding"/>
    <property type="evidence" value="ECO:0007669"/>
    <property type="project" value="TreeGrafter"/>
</dbReference>
<dbReference type="GO" id="GO:0016791">
    <property type="term" value="F:phosphatase activity"/>
    <property type="evidence" value="ECO:0007669"/>
    <property type="project" value="TreeGrafter"/>
</dbReference>
<dbReference type="Pfam" id="PF08282">
    <property type="entry name" value="Hydrolase_3"/>
    <property type="match status" value="1"/>
</dbReference>
<proteinExistence type="predicted"/>